<dbReference type="AlphaFoldDB" id="C1N4Z4"/>
<feature type="compositionally biased region" description="Low complexity" evidence="4">
    <location>
        <begin position="101"/>
        <end position="113"/>
    </location>
</feature>
<evidence type="ECO:0000256" key="2">
    <source>
        <dbReference type="ARBA" id="ARBA00022737"/>
    </source>
</evidence>
<dbReference type="PROSITE" id="PS51375">
    <property type="entry name" value="PPR"/>
    <property type="match status" value="4"/>
</dbReference>
<feature type="repeat" description="PPR" evidence="3">
    <location>
        <begin position="416"/>
        <end position="450"/>
    </location>
</feature>
<dbReference type="eggNOG" id="KOG4197">
    <property type="taxonomic scope" value="Eukaryota"/>
</dbReference>
<feature type="compositionally biased region" description="Basic and acidic residues" evidence="4">
    <location>
        <begin position="76"/>
        <end position="90"/>
    </location>
</feature>
<dbReference type="GeneID" id="9688319"/>
<dbReference type="PANTHER" id="PTHR47447:SF17">
    <property type="entry name" value="OS12G0638900 PROTEIN"/>
    <property type="match status" value="1"/>
</dbReference>
<dbReference type="Gene3D" id="1.25.40.10">
    <property type="entry name" value="Tetratricopeptide repeat domain"/>
    <property type="match status" value="4"/>
</dbReference>
<dbReference type="STRING" id="564608.C1N4Z4"/>
<sequence length="906" mass="94096">MATSAAPASGAVARARAGASASLSRATTTTTHLSPRDAARARGRVVASRVVLARADANDAPTTTSENAPAPSSEPRAAKKRDDDRGDRNRGRNRKPRAKNRASSSSSSSSRIARAADEPIVSGAAAAKFMGTIDLDDEIDAMEIFASAGALAREMSFVDAGGPISATFKGTIDDGDLSAALLSVDDDAVASFASSSRPGESAAAATATFKGTIDDGDVSNLFPAAKSKSPPPPATLGGHPELAFLCDPLAVKSIASDDATDPINSAEVVGRCNDVVRRCKSMDDVLAVVREMTAAGVAPAESTYFAVMLVCRNVAAVGPARAVEVYDAMRLNDVKVNRRTYDLAFECAIRGKRVADAMRMKEDMLAEGVPVGAKMYTSLLRALADNDVGKKKGSKHRLIRTCKVFEEMLSTGVEPPPAAFNALLLAAGRAKQPDLVARTFEEMVATGVSPSRETYETALHAVAAGGLVDVALDVFGAMRRDGFEPRKSTCNSLLEACASAPQPRVEQAFEIFYAMTGDGGLGVVPNRRTFALLIDAAVKAGEPSYAFDAFEAMRDGGVEVTLTTYNRLIHAARGSNKGGSKKAVDGLATAMKLFAEIKARDDVEPDEYTYGSLLAACASAGDYDAGETILREMTAAGVGHNRVTRHATITLLGRCDKWREALAQYRALVESGAPCEGGGREGRGVVVDADAEKISAGGDPSAPECALGYGPNRDSYSLTFDAVLSPGGAEAAIASVALEEGGGDAFIHGERAAAARAVYRDGVHAGVYDEPSASVDASSSSGGGGGGGDALRVSFTHMTRSEAIVATLVLLEGFAGMDVVDESELPSGVFIGAGPGTKGNAQRRMIAVESVLRAASLPCETIEDPRTYVIGVRRRDLAPWIAKMKGSFPVHDSASLAAGAAPVVAR</sequence>
<feature type="repeat" description="PPR" evidence="3">
    <location>
        <begin position="451"/>
        <end position="485"/>
    </location>
</feature>
<feature type="domain" description="PROP1-like PPR" evidence="5">
    <location>
        <begin position="350"/>
        <end position="500"/>
    </location>
</feature>
<evidence type="ECO:0000256" key="1">
    <source>
        <dbReference type="ARBA" id="ARBA00007626"/>
    </source>
</evidence>
<feature type="repeat" description="PPR" evidence="3">
    <location>
        <begin position="606"/>
        <end position="640"/>
    </location>
</feature>
<feature type="domain" description="PROP1-like PPR" evidence="5">
    <location>
        <begin position="535"/>
        <end position="638"/>
    </location>
</feature>
<keyword evidence="7" id="KW-1185">Reference proteome</keyword>
<evidence type="ECO:0000313" key="7">
    <source>
        <dbReference type="Proteomes" id="UP000001876"/>
    </source>
</evidence>
<dbReference type="InterPro" id="IPR033443">
    <property type="entry name" value="PROP1-like_PPR_dom"/>
</dbReference>
<accession>C1N4Z4</accession>
<dbReference type="PANTHER" id="PTHR47447">
    <property type="entry name" value="OS03G0856100 PROTEIN"/>
    <property type="match status" value="1"/>
</dbReference>
<dbReference type="Proteomes" id="UP000001876">
    <property type="component" value="Unassembled WGS sequence"/>
</dbReference>
<dbReference type="InterPro" id="IPR002885">
    <property type="entry name" value="PPR_rpt"/>
</dbReference>
<dbReference type="OrthoDB" id="42736at2759"/>
<comment type="similarity">
    <text evidence="1">Belongs to the PPR family. P subfamily.</text>
</comment>
<dbReference type="InterPro" id="IPR011990">
    <property type="entry name" value="TPR-like_helical_dom_sf"/>
</dbReference>
<reference evidence="6 7" key="1">
    <citation type="journal article" date="2009" name="Science">
        <title>Green evolution and dynamic adaptations revealed by genomes of the marine picoeukaryotes Micromonas.</title>
        <authorList>
            <person name="Worden A.Z."/>
            <person name="Lee J.H."/>
            <person name="Mock T."/>
            <person name="Rouze P."/>
            <person name="Simmons M.P."/>
            <person name="Aerts A.L."/>
            <person name="Allen A.E."/>
            <person name="Cuvelier M.L."/>
            <person name="Derelle E."/>
            <person name="Everett M.V."/>
            <person name="Foulon E."/>
            <person name="Grimwood J."/>
            <person name="Gundlach H."/>
            <person name="Henrissat B."/>
            <person name="Napoli C."/>
            <person name="McDonald S.M."/>
            <person name="Parker M.S."/>
            <person name="Rombauts S."/>
            <person name="Salamov A."/>
            <person name="Von Dassow P."/>
            <person name="Badger J.H."/>
            <person name="Coutinho P.M."/>
            <person name="Demir E."/>
            <person name="Dubchak I."/>
            <person name="Gentemann C."/>
            <person name="Eikrem W."/>
            <person name="Gready J.E."/>
            <person name="John U."/>
            <person name="Lanier W."/>
            <person name="Lindquist E.A."/>
            <person name="Lucas S."/>
            <person name="Mayer K.F."/>
            <person name="Moreau H."/>
            <person name="Not F."/>
            <person name="Otillar R."/>
            <person name="Panaud O."/>
            <person name="Pangilinan J."/>
            <person name="Paulsen I."/>
            <person name="Piegu B."/>
            <person name="Poliakov A."/>
            <person name="Robbens S."/>
            <person name="Schmutz J."/>
            <person name="Toulza E."/>
            <person name="Wyss T."/>
            <person name="Zelensky A."/>
            <person name="Zhou K."/>
            <person name="Armbrust E.V."/>
            <person name="Bhattacharya D."/>
            <person name="Goodenough U.W."/>
            <person name="Van de Peer Y."/>
            <person name="Grigoriev I.V."/>
        </authorList>
    </citation>
    <scope>NUCLEOTIDE SEQUENCE [LARGE SCALE GENOMIC DNA]</scope>
    <source>
        <strain evidence="6 7">CCMP1545</strain>
    </source>
</reference>
<dbReference type="Pfam" id="PF17177">
    <property type="entry name" value="PPR_long"/>
    <property type="match status" value="2"/>
</dbReference>
<dbReference type="NCBIfam" id="TIGR00756">
    <property type="entry name" value="PPR"/>
    <property type="match status" value="1"/>
</dbReference>
<proteinExistence type="inferred from homology"/>
<feature type="compositionally biased region" description="Low complexity" evidence="4">
    <location>
        <begin position="1"/>
        <end position="33"/>
    </location>
</feature>
<dbReference type="RefSeq" id="XP_003063081.1">
    <property type="nucleotide sequence ID" value="XM_003063035.1"/>
</dbReference>
<dbReference type="EMBL" id="GG663747">
    <property type="protein sequence ID" value="EEH53020.1"/>
    <property type="molecule type" value="Genomic_DNA"/>
</dbReference>
<feature type="region of interest" description="Disordered" evidence="4">
    <location>
        <begin position="1"/>
        <end position="115"/>
    </location>
</feature>
<evidence type="ECO:0000256" key="4">
    <source>
        <dbReference type="SAM" id="MobiDB-lite"/>
    </source>
</evidence>
<evidence type="ECO:0000256" key="3">
    <source>
        <dbReference type="PROSITE-ProRule" id="PRU00708"/>
    </source>
</evidence>
<feature type="repeat" description="PPR" evidence="3">
    <location>
        <begin position="526"/>
        <end position="560"/>
    </location>
</feature>
<name>C1N4Z4_MICPC</name>
<gene>
    <name evidence="6" type="ORF">MICPUCDRAFT_48714</name>
</gene>
<keyword evidence="2" id="KW-0677">Repeat</keyword>
<feature type="compositionally biased region" description="Basic residues" evidence="4">
    <location>
        <begin position="91"/>
        <end position="100"/>
    </location>
</feature>
<organism evidence="7">
    <name type="scientific">Micromonas pusilla (strain CCMP1545)</name>
    <name type="common">Picoplanktonic green alga</name>
    <dbReference type="NCBI Taxonomy" id="564608"/>
    <lineage>
        <taxon>Eukaryota</taxon>
        <taxon>Viridiplantae</taxon>
        <taxon>Chlorophyta</taxon>
        <taxon>Mamiellophyceae</taxon>
        <taxon>Mamiellales</taxon>
        <taxon>Mamiellaceae</taxon>
        <taxon>Micromonas</taxon>
    </lineage>
</organism>
<feature type="compositionally biased region" description="Low complexity" evidence="4">
    <location>
        <begin position="44"/>
        <end position="55"/>
    </location>
</feature>
<evidence type="ECO:0000313" key="6">
    <source>
        <dbReference type="EMBL" id="EEH53020.1"/>
    </source>
</evidence>
<protein>
    <submittedName>
        <fullName evidence="6">Predicted protein</fullName>
    </submittedName>
</protein>
<evidence type="ECO:0000259" key="5">
    <source>
        <dbReference type="Pfam" id="PF17177"/>
    </source>
</evidence>
<dbReference type="KEGG" id="mpp:MICPUCDRAFT_48714"/>